<keyword evidence="2" id="KW-1185">Reference proteome</keyword>
<evidence type="ECO:0000313" key="1">
    <source>
        <dbReference type="EMBL" id="VFR03084.1"/>
    </source>
</evidence>
<dbReference type="AlphaFoldDB" id="A0A484NPK5"/>
<gene>
    <name evidence="1" type="ORF">CCAM_LOCUS44859</name>
</gene>
<name>A0A484NPK5_9ASTE</name>
<protein>
    <recommendedName>
        <fullName evidence="3">Cystatin domain-containing protein</fullName>
    </recommendedName>
</protein>
<accession>A0A484NPK5</accession>
<sequence length="185" mass="20911">MGLAMDFSDLIICDSMKPAEEVGVEGEGEMSDEDSGVRIVDSFKDPLGTIVEYSGCEDMNTPGDYQDFSDSEDEKTFRQYRKEFLASDIPLEPGKRLYEGCVHAVQRLITYLREKKGRSLEFVELIKANTAINTSRFYFATFTAMECGKLGTYQARLFRTIRGGEVEIFQFREAPMVDGDQKLGN</sequence>
<reference evidence="1 2" key="1">
    <citation type="submission" date="2018-04" db="EMBL/GenBank/DDBJ databases">
        <authorList>
            <person name="Vogel A."/>
        </authorList>
    </citation>
    <scope>NUCLEOTIDE SEQUENCE [LARGE SCALE GENOMIC DNA]</scope>
</reference>
<proteinExistence type="predicted"/>
<organism evidence="1 2">
    <name type="scientific">Cuscuta campestris</name>
    <dbReference type="NCBI Taxonomy" id="132261"/>
    <lineage>
        <taxon>Eukaryota</taxon>
        <taxon>Viridiplantae</taxon>
        <taxon>Streptophyta</taxon>
        <taxon>Embryophyta</taxon>
        <taxon>Tracheophyta</taxon>
        <taxon>Spermatophyta</taxon>
        <taxon>Magnoliopsida</taxon>
        <taxon>eudicotyledons</taxon>
        <taxon>Gunneridae</taxon>
        <taxon>Pentapetalae</taxon>
        <taxon>asterids</taxon>
        <taxon>lamiids</taxon>
        <taxon>Solanales</taxon>
        <taxon>Convolvulaceae</taxon>
        <taxon>Cuscuteae</taxon>
        <taxon>Cuscuta</taxon>
        <taxon>Cuscuta subgen. Grammica</taxon>
        <taxon>Cuscuta sect. Cleistogrammica</taxon>
    </lineage>
</organism>
<evidence type="ECO:0000313" key="2">
    <source>
        <dbReference type="Proteomes" id="UP000595140"/>
    </source>
</evidence>
<dbReference type="OrthoDB" id="1221041at2759"/>
<dbReference type="Proteomes" id="UP000595140">
    <property type="component" value="Unassembled WGS sequence"/>
</dbReference>
<dbReference type="EMBL" id="OOIL02006852">
    <property type="protein sequence ID" value="VFR03084.1"/>
    <property type="molecule type" value="Genomic_DNA"/>
</dbReference>
<evidence type="ECO:0008006" key="3">
    <source>
        <dbReference type="Google" id="ProtNLM"/>
    </source>
</evidence>